<sequence length="364" mass="42466">MKVGAEVETGEILLISDEIVNLWFDESESGSCVEVPVHRLEAGTSNSVGYPCLEKECSYYLKNRQELRQHLVFIHGKNFIFNEFEFSSYAEFVEWKLSFEKENQIQFIKHCGIKKRKHGDLQYFYCFRSGRCRKEGHGKRANHKYRKADSLCTAEIKALQLENGEVTVKVCNTHYGHDDSMSFLRLTTAEKNKIANLLKMKIDISVILQNIREDMVGSEKINRIHLTTRQDIKNIKRNFNLNVERHRNDATSVRLMIEEMGELNYHNPVLGYKFQGTKPSEYESFHEEDFLLVFQNPLQKQMLKQYGKKVVCLDSTHGTNAYNFKLITILVVDDFGEGFPAAWCVSNREDYSTLKKFFELIHRN</sequence>
<dbReference type="Proteomes" id="UP001497382">
    <property type="component" value="Unassembled WGS sequence"/>
</dbReference>
<keyword evidence="3" id="KW-1185">Reference proteome</keyword>
<name>A0AAV1ZS13_9ARAC</name>
<dbReference type="PANTHER" id="PTHR33936:SF24">
    <property type="entry name" value="C2H2-TYPE DOMAIN-CONTAINING PROTEIN"/>
    <property type="match status" value="1"/>
</dbReference>
<proteinExistence type="predicted"/>
<protein>
    <recommendedName>
        <fullName evidence="1">C2H2-type domain-containing protein</fullName>
    </recommendedName>
</protein>
<evidence type="ECO:0000313" key="2">
    <source>
        <dbReference type="EMBL" id="CAL1274549.1"/>
    </source>
</evidence>
<evidence type="ECO:0000259" key="1">
    <source>
        <dbReference type="PROSITE" id="PS00028"/>
    </source>
</evidence>
<gene>
    <name evidence="2" type="ORF">LARSCL_LOCUS7527</name>
</gene>
<reference evidence="2 3" key="1">
    <citation type="submission" date="2024-04" db="EMBL/GenBank/DDBJ databases">
        <authorList>
            <person name="Rising A."/>
            <person name="Reimegard J."/>
            <person name="Sonavane S."/>
            <person name="Akerstrom W."/>
            <person name="Nylinder S."/>
            <person name="Hedman E."/>
            <person name="Kallberg Y."/>
        </authorList>
    </citation>
    <scope>NUCLEOTIDE SEQUENCE [LARGE SCALE GENOMIC DNA]</scope>
</reference>
<feature type="domain" description="C2H2-type" evidence="1">
    <location>
        <begin position="52"/>
        <end position="75"/>
    </location>
</feature>
<dbReference type="PANTHER" id="PTHR33936">
    <property type="entry name" value="PROTEIN CBG17840"/>
    <property type="match status" value="1"/>
</dbReference>
<dbReference type="PROSITE" id="PS00028">
    <property type="entry name" value="ZINC_FINGER_C2H2_1"/>
    <property type="match status" value="1"/>
</dbReference>
<dbReference type="AlphaFoldDB" id="A0AAV1ZS13"/>
<dbReference type="InterPro" id="IPR052797">
    <property type="entry name" value="RegFact_GeneExpr_CellDeath"/>
</dbReference>
<dbReference type="InterPro" id="IPR048324">
    <property type="entry name" value="ZSWIM1-3_RNaseH-like"/>
</dbReference>
<feature type="non-terminal residue" evidence="2">
    <location>
        <position position="364"/>
    </location>
</feature>
<dbReference type="InterPro" id="IPR013087">
    <property type="entry name" value="Znf_C2H2_type"/>
</dbReference>
<dbReference type="EMBL" id="CAXIEN010000078">
    <property type="protein sequence ID" value="CAL1274549.1"/>
    <property type="molecule type" value="Genomic_DNA"/>
</dbReference>
<evidence type="ECO:0000313" key="3">
    <source>
        <dbReference type="Proteomes" id="UP001497382"/>
    </source>
</evidence>
<dbReference type="Pfam" id="PF21056">
    <property type="entry name" value="ZSWIM1-3_RNaseH-like"/>
    <property type="match status" value="1"/>
</dbReference>
<organism evidence="2 3">
    <name type="scientific">Larinioides sclopetarius</name>
    <dbReference type="NCBI Taxonomy" id="280406"/>
    <lineage>
        <taxon>Eukaryota</taxon>
        <taxon>Metazoa</taxon>
        <taxon>Ecdysozoa</taxon>
        <taxon>Arthropoda</taxon>
        <taxon>Chelicerata</taxon>
        <taxon>Arachnida</taxon>
        <taxon>Araneae</taxon>
        <taxon>Araneomorphae</taxon>
        <taxon>Entelegynae</taxon>
        <taxon>Araneoidea</taxon>
        <taxon>Araneidae</taxon>
        <taxon>Larinioides</taxon>
    </lineage>
</organism>
<comment type="caution">
    <text evidence="2">The sequence shown here is derived from an EMBL/GenBank/DDBJ whole genome shotgun (WGS) entry which is preliminary data.</text>
</comment>
<accession>A0AAV1ZS13</accession>